<evidence type="ECO:0000313" key="2">
    <source>
        <dbReference type="Proteomes" id="UP000000512"/>
    </source>
</evidence>
<dbReference type="Proteomes" id="UP000000512">
    <property type="component" value="Segment"/>
</dbReference>
<dbReference type="EMBL" id="FJ870916">
    <property type="protein sequence ID" value="ACZ35768.1"/>
    <property type="molecule type" value="Genomic_DNA"/>
</dbReference>
<dbReference type="KEGG" id="vg:8676852"/>
<name>D1GF66_9VIRU</name>
<accession>D1GF66</accession>
<protein>
    <submittedName>
        <fullName evidence="1">Uncharacterized protein</fullName>
    </submittedName>
</protein>
<evidence type="ECO:0000313" key="1">
    <source>
        <dbReference type="EMBL" id="ACZ35768.1"/>
    </source>
</evidence>
<reference evidence="1 2" key="1">
    <citation type="journal article" date="2009" name="Environ. Microbiol.">
        <title>Four newly isolated fuselloviruses from extreme geothermal environments reveal unusual morphologies and a possible interviral recombination mechanism.</title>
        <authorList>
            <person name="Redder P."/>
            <person name="Peng X."/>
            <person name="Brugger K."/>
            <person name="Shah S.A."/>
            <person name="Roesch F."/>
            <person name="Greve B."/>
            <person name="She Q."/>
            <person name="Schleper C."/>
            <person name="Forterre P."/>
            <person name="Garrett R.A."/>
            <person name="Prangishvili D."/>
        </authorList>
    </citation>
    <scope>NUCLEOTIDE SEQUENCE [LARGE SCALE GENOMIC DNA]</scope>
</reference>
<dbReference type="RefSeq" id="YP_003331498.1">
    <property type="nucleotide sequence ID" value="NC_013588.1"/>
</dbReference>
<proteinExistence type="predicted"/>
<dbReference type="GeneID" id="8676852"/>
<organism evidence="1 2">
    <name type="scientific">Sulfolobus spindle-shaped virus 7</name>
    <dbReference type="NCBI Taxonomy" id="693628"/>
    <lineage>
        <taxon>Viruses</taxon>
        <taxon>Viruses incertae sedis</taxon>
        <taxon>Fuselloviridae</taxon>
        <taxon>Alphafusellovirus</taxon>
        <taxon>Alphafusellovirus hengillense</taxon>
    </lineage>
</organism>
<keyword evidence="2" id="KW-1185">Reference proteome</keyword>
<sequence length="154" mass="18005">MEGYPEKTEYNRGGGRGEVENQEQLTLIIRTHGFTAKKHINWDDLNYVAITPVGSVVVFRDRTDWTFYAVYSPMRGRYHVHIPYSNYIHVLDERARKVLEEVNECLHFAQCYIDNGMIYSVNRMRIRDFIPFGMGEHTSNTDFASVKFSKIKMG</sequence>
<dbReference type="OrthoDB" id="36231at10239"/>